<gene>
    <name evidence="3" type="ORF">GCM10010334_63060</name>
</gene>
<reference evidence="3" key="2">
    <citation type="submission" date="2020-09" db="EMBL/GenBank/DDBJ databases">
        <authorList>
            <person name="Sun Q."/>
            <person name="Ohkuma M."/>
        </authorList>
    </citation>
    <scope>NUCLEOTIDE SEQUENCE</scope>
    <source>
        <strain evidence="3">JCM 4637</strain>
    </source>
</reference>
<proteinExistence type="predicted"/>
<dbReference type="Pfam" id="PF03729">
    <property type="entry name" value="DUF308"/>
    <property type="match status" value="2"/>
</dbReference>
<dbReference type="EMBL" id="BMVC01000015">
    <property type="protein sequence ID" value="GHD09085.1"/>
    <property type="molecule type" value="Genomic_DNA"/>
</dbReference>
<feature type="transmembrane region" description="Helical" evidence="2">
    <location>
        <begin position="96"/>
        <end position="117"/>
    </location>
</feature>
<feature type="transmembrane region" description="Helical" evidence="2">
    <location>
        <begin position="155"/>
        <end position="173"/>
    </location>
</feature>
<feature type="transmembrane region" description="Helical" evidence="2">
    <location>
        <begin position="40"/>
        <end position="58"/>
    </location>
</feature>
<sequence>MTTDQATPHTPPTDGPQGPQWGPRPEEGPLHRLGKGAWQAVLAAGLAALVLGVMVLAWPGATLLAVAVLFGVYLVVSGVMQLVAAFGTHVSTALRVMAFISGVLSILLGLFCFRGAMQSLLLLALWIGIGWLFRGITQTIAAASDPAVPARGWQICLGILTVIGGVVLISSPLDSVAVLTVIGGCWLVATGIVEVVTAFSIRSKAKKVPREL</sequence>
<protein>
    <submittedName>
        <fullName evidence="3">Membrane protein</fullName>
    </submittedName>
</protein>
<evidence type="ECO:0000256" key="2">
    <source>
        <dbReference type="SAM" id="Phobius"/>
    </source>
</evidence>
<evidence type="ECO:0000313" key="4">
    <source>
        <dbReference type="Proteomes" id="UP000638353"/>
    </source>
</evidence>
<accession>A0A919CD50</accession>
<name>A0A919CD50_9ACTN</name>
<keyword evidence="2" id="KW-1133">Transmembrane helix</keyword>
<dbReference type="Proteomes" id="UP000638353">
    <property type="component" value="Unassembled WGS sequence"/>
</dbReference>
<keyword evidence="2" id="KW-0472">Membrane</keyword>
<evidence type="ECO:0000256" key="1">
    <source>
        <dbReference type="SAM" id="MobiDB-lite"/>
    </source>
</evidence>
<dbReference type="RefSeq" id="WP_189826223.1">
    <property type="nucleotide sequence ID" value="NZ_BMVC01000015.1"/>
</dbReference>
<dbReference type="AlphaFoldDB" id="A0A919CD50"/>
<keyword evidence="2" id="KW-0812">Transmembrane</keyword>
<feature type="region of interest" description="Disordered" evidence="1">
    <location>
        <begin position="1"/>
        <end position="28"/>
    </location>
</feature>
<dbReference type="InterPro" id="IPR052712">
    <property type="entry name" value="Acid_resist_chaperone_HdeD"/>
</dbReference>
<dbReference type="InterPro" id="IPR005325">
    <property type="entry name" value="DUF308_memb"/>
</dbReference>
<evidence type="ECO:0000313" key="3">
    <source>
        <dbReference type="EMBL" id="GHD09085.1"/>
    </source>
</evidence>
<dbReference type="PANTHER" id="PTHR34989:SF1">
    <property type="entry name" value="PROTEIN HDED"/>
    <property type="match status" value="1"/>
</dbReference>
<reference evidence="3" key="1">
    <citation type="journal article" date="2014" name="Int. J. Syst. Evol. Microbiol.">
        <title>Complete genome sequence of Corynebacterium casei LMG S-19264T (=DSM 44701T), isolated from a smear-ripened cheese.</title>
        <authorList>
            <consortium name="US DOE Joint Genome Institute (JGI-PGF)"/>
            <person name="Walter F."/>
            <person name="Albersmeier A."/>
            <person name="Kalinowski J."/>
            <person name="Ruckert C."/>
        </authorList>
    </citation>
    <scope>NUCLEOTIDE SEQUENCE</scope>
    <source>
        <strain evidence="3">JCM 4637</strain>
    </source>
</reference>
<feature type="transmembrane region" description="Helical" evidence="2">
    <location>
        <begin position="64"/>
        <end position="84"/>
    </location>
</feature>
<organism evidence="3 4">
    <name type="scientific">Streptomyces finlayi</name>
    <dbReference type="NCBI Taxonomy" id="67296"/>
    <lineage>
        <taxon>Bacteria</taxon>
        <taxon>Bacillati</taxon>
        <taxon>Actinomycetota</taxon>
        <taxon>Actinomycetes</taxon>
        <taxon>Kitasatosporales</taxon>
        <taxon>Streptomycetaceae</taxon>
        <taxon>Streptomyces</taxon>
    </lineage>
</organism>
<dbReference type="PANTHER" id="PTHR34989">
    <property type="entry name" value="PROTEIN HDED"/>
    <property type="match status" value="1"/>
</dbReference>
<feature type="transmembrane region" description="Helical" evidence="2">
    <location>
        <begin position="179"/>
        <end position="201"/>
    </location>
</feature>
<dbReference type="GO" id="GO:0005886">
    <property type="term" value="C:plasma membrane"/>
    <property type="evidence" value="ECO:0007669"/>
    <property type="project" value="TreeGrafter"/>
</dbReference>
<feature type="transmembrane region" description="Helical" evidence="2">
    <location>
        <begin position="123"/>
        <end position="143"/>
    </location>
</feature>
<comment type="caution">
    <text evidence="3">The sequence shown here is derived from an EMBL/GenBank/DDBJ whole genome shotgun (WGS) entry which is preliminary data.</text>
</comment>